<evidence type="ECO:0000313" key="2">
    <source>
        <dbReference type="EMBL" id="GBP45272.1"/>
    </source>
</evidence>
<feature type="region of interest" description="Disordered" evidence="1">
    <location>
        <begin position="1"/>
        <end position="20"/>
    </location>
</feature>
<name>A0A4C1W405_EUMVA</name>
<comment type="caution">
    <text evidence="2">The sequence shown here is derived from an EMBL/GenBank/DDBJ whole genome shotgun (WGS) entry which is preliminary data.</text>
</comment>
<protein>
    <submittedName>
        <fullName evidence="2">Uncharacterized protein</fullName>
    </submittedName>
</protein>
<organism evidence="2 3">
    <name type="scientific">Eumeta variegata</name>
    <name type="common">Bagworm moth</name>
    <name type="synonym">Eumeta japonica</name>
    <dbReference type="NCBI Taxonomy" id="151549"/>
    <lineage>
        <taxon>Eukaryota</taxon>
        <taxon>Metazoa</taxon>
        <taxon>Ecdysozoa</taxon>
        <taxon>Arthropoda</taxon>
        <taxon>Hexapoda</taxon>
        <taxon>Insecta</taxon>
        <taxon>Pterygota</taxon>
        <taxon>Neoptera</taxon>
        <taxon>Endopterygota</taxon>
        <taxon>Lepidoptera</taxon>
        <taxon>Glossata</taxon>
        <taxon>Ditrysia</taxon>
        <taxon>Tineoidea</taxon>
        <taxon>Psychidae</taxon>
        <taxon>Oiketicinae</taxon>
        <taxon>Eumeta</taxon>
    </lineage>
</organism>
<keyword evidence="3" id="KW-1185">Reference proteome</keyword>
<reference evidence="2 3" key="1">
    <citation type="journal article" date="2019" name="Commun. Biol.">
        <title>The bagworm genome reveals a unique fibroin gene that provides high tensile strength.</title>
        <authorList>
            <person name="Kono N."/>
            <person name="Nakamura H."/>
            <person name="Ohtoshi R."/>
            <person name="Tomita M."/>
            <person name="Numata K."/>
            <person name="Arakawa K."/>
        </authorList>
    </citation>
    <scope>NUCLEOTIDE SEQUENCE [LARGE SCALE GENOMIC DNA]</scope>
</reference>
<sequence>MSFEKNRNLGRRQKHDRNGAETEIGEGAALGLWSTTQLVDNKGGRIHLKLKRAEPRLKCRDKQTGSPIISVSVSFISFRCCALKECTETAIEQSLGLMHVMRAYRHTAIVAALAHGQRTRAANWAMLSF</sequence>
<accession>A0A4C1W405</accession>
<evidence type="ECO:0000313" key="3">
    <source>
        <dbReference type="Proteomes" id="UP000299102"/>
    </source>
</evidence>
<dbReference type="Proteomes" id="UP000299102">
    <property type="component" value="Unassembled WGS sequence"/>
</dbReference>
<evidence type="ECO:0000256" key="1">
    <source>
        <dbReference type="SAM" id="MobiDB-lite"/>
    </source>
</evidence>
<dbReference type="AlphaFoldDB" id="A0A4C1W405"/>
<dbReference type="EMBL" id="BGZK01000467">
    <property type="protein sequence ID" value="GBP45272.1"/>
    <property type="molecule type" value="Genomic_DNA"/>
</dbReference>
<gene>
    <name evidence="2" type="ORF">EVAR_29020_1</name>
</gene>
<proteinExistence type="predicted"/>